<feature type="compositionally biased region" description="Basic and acidic residues" evidence="1">
    <location>
        <begin position="339"/>
        <end position="348"/>
    </location>
</feature>
<feature type="compositionally biased region" description="Polar residues" evidence="1">
    <location>
        <begin position="405"/>
        <end position="415"/>
    </location>
</feature>
<name>A0AAE1HBY2_9NEOP</name>
<feature type="compositionally biased region" description="Low complexity" evidence="1">
    <location>
        <begin position="145"/>
        <end position="227"/>
    </location>
</feature>
<accession>A0AAE1HBY2</accession>
<evidence type="ECO:0000313" key="2">
    <source>
        <dbReference type="EMBL" id="KAK3918587.1"/>
    </source>
</evidence>
<keyword evidence="2" id="KW-0240">DNA-directed RNA polymerase</keyword>
<proteinExistence type="predicted"/>
<keyword evidence="2" id="KW-0804">Transcription</keyword>
<feature type="compositionally biased region" description="Basic residues" evidence="1">
    <location>
        <begin position="86"/>
        <end position="96"/>
    </location>
</feature>
<dbReference type="EMBL" id="JAHWGI010000960">
    <property type="protein sequence ID" value="KAK3918587.1"/>
    <property type="molecule type" value="Genomic_DNA"/>
</dbReference>
<comment type="caution">
    <text evidence="2">The sequence shown here is derived from an EMBL/GenBank/DDBJ whole genome shotgun (WGS) entry which is preliminary data.</text>
</comment>
<evidence type="ECO:0000256" key="1">
    <source>
        <dbReference type="SAM" id="MobiDB-lite"/>
    </source>
</evidence>
<keyword evidence="3" id="KW-1185">Reference proteome</keyword>
<feature type="region of interest" description="Disordered" evidence="1">
    <location>
        <begin position="405"/>
        <end position="450"/>
    </location>
</feature>
<feature type="region of interest" description="Disordered" evidence="1">
    <location>
        <begin position="339"/>
        <end position="362"/>
    </location>
</feature>
<feature type="compositionally biased region" description="Acidic residues" evidence="1">
    <location>
        <begin position="350"/>
        <end position="361"/>
    </location>
</feature>
<reference evidence="2" key="2">
    <citation type="journal article" date="2023" name="BMC Genomics">
        <title>Pest status, molecular evolution, and epigenetic factors derived from the genome assembly of Frankliniella fusca, a thysanopteran phytovirus vector.</title>
        <authorList>
            <person name="Catto M.A."/>
            <person name="Labadie P.E."/>
            <person name="Jacobson A.L."/>
            <person name="Kennedy G.G."/>
            <person name="Srinivasan R."/>
            <person name="Hunt B.G."/>
        </authorList>
    </citation>
    <scope>NUCLEOTIDE SEQUENCE</scope>
    <source>
        <strain evidence="2">PL_HMW_Pooled</strain>
    </source>
</reference>
<evidence type="ECO:0000313" key="3">
    <source>
        <dbReference type="Proteomes" id="UP001219518"/>
    </source>
</evidence>
<organism evidence="2 3">
    <name type="scientific">Frankliniella fusca</name>
    <dbReference type="NCBI Taxonomy" id="407009"/>
    <lineage>
        <taxon>Eukaryota</taxon>
        <taxon>Metazoa</taxon>
        <taxon>Ecdysozoa</taxon>
        <taxon>Arthropoda</taxon>
        <taxon>Hexapoda</taxon>
        <taxon>Insecta</taxon>
        <taxon>Pterygota</taxon>
        <taxon>Neoptera</taxon>
        <taxon>Paraneoptera</taxon>
        <taxon>Thysanoptera</taxon>
        <taxon>Terebrantia</taxon>
        <taxon>Thripoidea</taxon>
        <taxon>Thripidae</taxon>
        <taxon>Frankliniella</taxon>
    </lineage>
</organism>
<feature type="compositionally biased region" description="Polar residues" evidence="1">
    <location>
        <begin position="275"/>
        <end position="292"/>
    </location>
</feature>
<protein>
    <submittedName>
        <fullName evidence="2">DNA-directed RNA polymerase II subunit RPB1</fullName>
    </submittedName>
</protein>
<dbReference type="Proteomes" id="UP001219518">
    <property type="component" value="Unassembled WGS sequence"/>
</dbReference>
<feature type="compositionally biased region" description="Polar residues" evidence="1">
    <location>
        <begin position="228"/>
        <end position="251"/>
    </location>
</feature>
<reference evidence="2" key="1">
    <citation type="submission" date="2021-07" db="EMBL/GenBank/DDBJ databases">
        <authorList>
            <person name="Catto M.A."/>
            <person name="Jacobson A."/>
            <person name="Kennedy G."/>
            <person name="Labadie P."/>
            <person name="Hunt B.G."/>
            <person name="Srinivasan R."/>
        </authorList>
    </citation>
    <scope>NUCLEOTIDE SEQUENCE</scope>
    <source>
        <strain evidence="2">PL_HMW_Pooled</strain>
        <tissue evidence="2">Head</tissue>
    </source>
</reference>
<dbReference type="AlphaFoldDB" id="A0AAE1HBY2"/>
<gene>
    <name evidence="2" type="ORF">KUF71_007834</name>
</gene>
<sequence>MPDGSLETSLVPESWLSNAGTACAWPPHYKDSLLKNPPHPKWKTYPVVLRGQYSDYEKARKLLPKAEADSNIESANQEQDEVDGSRRKRRCPRKPLRYMTSTDSDNPKQIPPKPTHGEKRKHPQVVPSAPKSLPTPALKQLRTVPSSQPTPSSSKSTPSSSKSTPSSSKSTPSSSKSTPSCSKATRSSSKSTPSSSQPTTSSPQPTPSSSQPTPSSSQSTPSCSKATRSSSQPTPSAPTINKGTIASQSNDKLMVHSAPHSLPAPAPKPFRSGNDIFSSSKPTPSAPNNQMEYTVIAPTDGIFESSFATQQSGFHAPPSSSQRIELLLHNNGNMQYLRRGEDKHRGDSDSSGDQDNADPEMDYEHDTDLLEEQHSMTFNDETPTTIIGGSEVGDTDLLEEQHSMTFNDETPTTIGGSEVGDRTSQPPKSHAKAQKPMPTSVEVQDEAPNKKSECNCSKVLVKLNQIILTQRNQGLMLQRLMAHSGLAAEAATPKPDGWPSHLPLPDKDAFFQFELFLSNNNNYEYAVSYLVTSTACPSPEENTRAVLKALISRALKQHLNWKGTDKKFGLSTRKMGELVIDAVRRRHKDFPKKSIAHITSVWLRNNLLKKAPIRDDSDLDAEDSDE</sequence>
<feature type="region of interest" description="Disordered" evidence="1">
    <location>
        <begin position="66"/>
        <end position="292"/>
    </location>
</feature>
<dbReference type="GO" id="GO:0000428">
    <property type="term" value="C:DNA-directed RNA polymerase complex"/>
    <property type="evidence" value="ECO:0007669"/>
    <property type="project" value="UniProtKB-KW"/>
</dbReference>